<dbReference type="InterPro" id="IPR036444">
    <property type="entry name" value="PLipase_A2_dom_sf"/>
</dbReference>
<accession>A0ABV4NKZ6</accession>
<reference evidence="1 2" key="1">
    <citation type="submission" date="2024-08" db="EMBL/GenBank/DDBJ databases">
        <authorList>
            <person name="Ishaq N."/>
        </authorList>
    </citation>
    <scope>NUCLEOTIDE SEQUENCE [LARGE SCALE GENOMIC DNA]</scope>
    <source>
        <strain evidence="1 2">JCM 30400</strain>
    </source>
</reference>
<name>A0ABV4NKZ6_9GAMM</name>
<evidence type="ECO:0000313" key="2">
    <source>
        <dbReference type="Proteomes" id="UP001569414"/>
    </source>
</evidence>
<protein>
    <submittedName>
        <fullName evidence="1">FAD-binding oxidoreductase</fullName>
    </submittedName>
</protein>
<organism evidence="1 2">
    <name type="scientific">Microbulbifer echini</name>
    <dbReference type="NCBI Taxonomy" id="1529067"/>
    <lineage>
        <taxon>Bacteria</taxon>
        <taxon>Pseudomonadati</taxon>
        <taxon>Pseudomonadota</taxon>
        <taxon>Gammaproteobacteria</taxon>
        <taxon>Cellvibrionales</taxon>
        <taxon>Microbulbiferaceae</taxon>
        <taxon>Microbulbifer</taxon>
    </lineage>
</organism>
<evidence type="ECO:0000313" key="1">
    <source>
        <dbReference type="EMBL" id="MFA0790101.1"/>
    </source>
</evidence>
<comment type="caution">
    <text evidence="1">The sequence shown here is derived from an EMBL/GenBank/DDBJ whole genome shotgun (WGS) entry which is preliminary data.</text>
</comment>
<gene>
    <name evidence="1" type="ORF">ACCI51_06040</name>
</gene>
<dbReference type="EMBL" id="JBGMEL010000004">
    <property type="protein sequence ID" value="MFA0790101.1"/>
    <property type="molecule type" value="Genomic_DNA"/>
</dbReference>
<dbReference type="RefSeq" id="WP_371842949.1">
    <property type="nucleotide sequence ID" value="NZ_JBGMEL010000004.1"/>
</dbReference>
<dbReference type="Proteomes" id="UP001569414">
    <property type="component" value="Unassembled WGS sequence"/>
</dbReference>
<keyword evidence="2" id="KW-1185">Reference proteome</keyword>
<sequence length="135" mass="15490">MKYLPLLFLFYVKSLFAVEIEDFYSDGCSIFPDGTPNQSDLWLDCCRVHDYAYWKGGSYAQRQEADRNLEACVAKTGESEVALLMLVGVRVGGTPFLPTPFRWGYGWPYLRGYRALTEEELEAIERAQESLPRMP</sequence>
<proteinExistence type="predicted"/>
<dbReference type="SUPFAM" id="SSF48619">
    <property type="entry name" value="Phospholipase A2, PLA2"/>
    <property type="match status" value="1"/>
</dbReference>